<feature type="compositionally biased region" description="Acidic residues" evidence="1">
    <location>
        <begin position="1"/>
        <end position="23"/>
    </location>
</feature>
<protein>
    <recommendedName>
        <fullName evidence="4">Cell cycle control protein</fullName>
    </recommendedName>
</protein>
<accession>A0AAN6MLR0</accession>
<feature type="region of interest" description="Disordered" evidence="1">
    <location>
        <begin position="551"/>
        <end position="575"/>
    </location>
</feature>
<evidence type="ECO:0000313" key="3">
    <source>
        <dbReference type="Proteomes" id="UP001303889"/>
    </source>
</evidence>
<feature type="compositionally biased region" description="Basic and acidic residues" evidence="1">
    <location>
        <begin position="551"/>
        <end position="563"/>
    </location>
</feature>
<proteinExistence type="predicted"/>
<dbReference type="GO" id="GO:0033768">
    <property type="term" value="C:SUMO-targeted ubiquitin ligase complex"/>
    <property type="evidence" value="ECO:0007669"/>
    <property type="project" value="TreeGrafter"/>
</dbReference>
<feature type="compositionally biased region" description="Gly residues" evidence="1">
    <location>
        <begin position="359"/>
        <end position="369"/>
    </location>
</feature>
<comment type="caution">
    <text evidence="2">The sequence shown here is derived from an EMBL/GenBank/DDBJ whole genome shotgun (WGS) entry which is preliminary data.</text>
</comment>
<dbReference type="PANTHER" id="PTHR28042:SF1">
    <property type="entry name" value="E3 UBIQUITIN-PROTEIN LIGASE COMPLEX SLX5-SLX8 SUBUNIT SLX5"/>
    <property type="match status" value="1"/>
</dbReference>
<dbReference type="Proteomes" id="UP001303889">
    <property type="component" value="Unassembled WGS sequence"/>
</dbReference>
<reference evidence="2" key="2">
    <citation type="submission" date="2023-05" db="EMBL/GenBank/DDBJ databases">
        <authorList>
            <consortium name="Lawrence Berkeley National Laboratory"/>
            <person name="Steindorff A."/>
            <person name="Hensen N."/>
            <person name="Bonometti L."/>
            <person name="Westerberg I."/>
            <person name="Brannstrom I.O."/>
            <person name="Guillou S."/>
            <person name="Cros-Aarteil S."/>
            <person name="Calhoun S."/>
            <person name="Haridas S."/>
            <person name="Kuo A."/>
            <person name="Mondo S."/>
            <person name="Pangilinan J."/>
            <person name="Riley R."/>
            <person name="Labutti K."/>
            <person name="Andreopoulos B."/>
            <person name="Lipzen A."/>
            <person name="Chen C."/>
            <person name="Yanf M."/>
            <person name="Daum C."/>
            <person name="Ng V."/>
            <person name="Clum A."/>
            <person name="Ohm R."/>
            <person name="Martin F."/>
            <person name="Silar P."/>
            <person name="Natvig D."/>
            <person name="Lalanne C."/>
            <person name="Gautier V."/>
            <person name="Ament-Velasquez S.L."/>
            <person name="Kruys A."/>
            <person name="Hutchinson M.I."/>
            <person name="Powell A.J."/>
            <person name="Barry K."/>
            <person name="Miller A.N."/>
            <person name="Grigoriev I.V."/>
            <person name="Debuchy R."/>
            <person name="Gladieux P."/>
            <person name="Thoren M.H."/>
            <person name="Johannesson H."/>
        </authorList>
    </citation>
    <scope>NUCLEOTIDE SEQUENCE</scope>
    <source>
        <strain evidence="2">CBS 103.79</strain>
    </source>
</reference>
<sequence length="642" mass="72003">MDPAEIIDLDDIPSDAFDLDERDLDPSRSPSVMDDYGSWPADLSPVPGLGEFDEEDREEDEEDEEDEEEEDEEDIEEEEDDEEEDEDGEDIDDDEDDDMYGHALDHLGMDHVYMDPLGPLDPLDVADLDAVDWRPHDGIVEHLAALLPHWDRPASPSLHARRLLDRASNLFAALNAPQPRDRVSQSPSDALFVAQLRNAFPPIDVDALIRPDRPRPEDHDHHFGPRRSRSNRAPSFDPLGRVAAAGPSRDNNRPQNQPHNHLQNQPAPDNNMPRRNRGHRAGGRAHPRDELVELELEMQAARSADRRDRAPAVAEQEVIDLTNEPDSPGDPVIHADVPAHSRHRHRRRSNNQRAPSLARGGGGGDGGALPGNQATVIDLTLDDDDAADPPPRPQHLPRRSHPDNNNNNGANNRQHHRHANHREPVLFPHHIPLIDLEDDAGFNANINNLVRTFGHIHEHIRQRFNRDPPQNLPDILRLGAHPNMDNPIANNLPNFDYAGAGGPPKHIPPPPARPGFTRDTRGGGTDNLVDAEESDGDDEVFICPGCEHELAYDPNPDKEEEQAARPAKKPRTRKDREEHYFWALKACGHVYCKECYESRGARPKNPDAKFRKHPQNPRKVLCAVEDCTTETSSKSGWVGLFI</sequence>
<dbReference type="AlphaFoldDB" id="A0AAN6MLR0"/>
<name>A0AAN6MLR0_9PEZI</name>
<feature type="compositionally biased region" description="Acidic residues" evidence="1">
    <location>
        <begin position="51"/>
        <end position="98"/>
    </location>
</feature>
<feature type="region of interest" description="Disordered" evidence="1">
    <location>
        <begin position="1"/>
        <end position="102"/>
    </location>
</feature>
<dbReference type="EMBL" id="MU855478">
    <property type="protein sequence ID" value="KAK3902949.1"/>
    <property type="molecule type" value="Genomic_DNA"/>
</dbReference>
<dbReference type="PANTHER" id="PTHR28042">
    <property type="entry name" value="E3 UBIQUITIN-PROTEIN LIGASE COMPLEX SLX5-SLX8 SUBUNIT SLX5"/>
    <property type="match status" value="1"/>
</dbReference>
<gene>
    <name evidence="2" type="ORF">C8A05DRAFT_15070</name>
</gene>
<evidence type="ECO:0008006" key="4">
    <source>
        <dbReference type="Google" id="ProtNLM"/>
    </source>
</evidence>
<feature type="compositionally biased region" description="Low complexity" evidence="1">
    <location>
        <begin position="253"/>
        <end position="268"/>
    </location>
</feature>
<evidence type="ECO:0000313" key="2">
    <source>
        <dbReference type="EMBL" id="KAK3902949.1"/>
    </source>
</evidence>
<reference evidence="2" key="1">
    <citation type="journal article" date="2023" name="Mol. Phylogenet. Evol.">
        <title>Genome-scale phylogeny and comparative genomics of the fungal order Sordariales.</title>
        <authorList>
            <person name="Hensen N."/>
            <person name="Bonometti L."/>
            <person name="Westerberg I."/>
            <person name="Brannstrom I.O."/>
            <person name="Guillou S."/>
            <person name="Cros-Aarteil S."/>
            <person name="Calhoun S."/>
            <person name="Haridas S."/>
            <person name="Kuo A."/>
            <person name="Mondo S."/>
            <person name="Pangilinan J."/>
            <person name="Riley R."/>
            <person name="LaButti K."/>
            <person name="Andreopoulos B."/>
            <person name="Lipzen A."/>
            <person name="Chen C."/>
            <person name="Yan M."/>
            <person name="Daum C."/>
            <person name="Ng V."/>
            <person name="Clum A."/>
            <person name="Steindorff A."/>
            <person name="Ohm R.A."/>
            <person name="Martin F."/>
            <person name="Silar P."/>
            <person name="Natvig D.O."/>
            <person name="Lalanne C."/>
            <person name="Gautier V."/>
            <person name="Ament-Velasquez S.L."/>
            <person name="Kruys A."/>
            <person name="Hutchinson M.I."/>
            <person name="Powell A.J."/>
            <person name="Barry K."/>
            <person name="Miller A.N."/>
            <person name="Grigoriev I.V."/>
            <person name="Debuchy R."/>
            <person name="Gladieux P."/>
            <person name="Hiltunen Thoren M."/>
            <person name="Johannesson H."/>
        </authorList>
    </citation>
    <scope>NUCLEOTIDE SEQUENCE</scope>
    <source>
        <strain evidence="2">CBS 103.79</strain>
    </source>
</reference>
<organism evidence="2 3">
    <name type="scientific">Staphylotrichum tortipilum</name>
    <dbReference type="NCBI Taxonomy" id="2831512"/>
    <lineage>
        <taxon>Eukaryota</taxon>
        <taxon>Fungi</taxon>
        <taxon>Dikarya</taxon>
        <taxon>Ascomycota</taxon>
        <taxon>Pezizomycotina</taxon>
        <taxon>Sordariomycetes</taxon>
        <taxon>Sordariomycetidae</taxon>
        <taxon>Sordariales</taxon>
        <taxon>Chaetomiaceae</taxon>
        <taxon>Staphylotrichum</taxon>
    </lineage>
</organism>
<dbReference type="GO" id="GO:0004842">
    <property type="term" value="F:ubiquitin-protein transferase activity"/>
    <property type="evidence" value="ECO:0007669"/>
    <property type="project" value="TreeGrafter"/>
</dbReference>
<feature type="compositionally biased region" description="Basic residues" evidence="1">
    <location>
        <begin position="340"/>
        <end position="350"/>
    </location>
</feature>
<keyword evidence="3" id="KW-1185">Reference proteome</keyword>
<dbReference type="InterPro" id="IPR038886">
    <property type="entry name" value="E3_SLX5/Rfp1"/>
</dbReference>
<feature type="region of interest" description="Disordered" evidence="1">
    <location>
        <begin position="207"/>
        <end position="290"/>
    </location>
</feature>
<feature type="region of interest" description="Disordered" evidence="1">
    <location>
        <begin position="320"/>
        <end position="417"/>
    </location>
</feature>
<feature type="compositionally biased region" description="Basic residues" evidence="1">
    <location>
        <begin position="274"/>
        <end position="285"/>
    </location>
</feature>
<evidence type="ECO:0000256" key="1">
    <source>
        <dbReference type="SAM" id="MobiDB-lite"/>
    </source>
</evidence>
<feature type="compositionally biased region" description="Basic and acidic residues" evidence="1">
    <location>
        <begin position="207"/>
        <end position="223"/>
    </location>
</feature>